<accession>A0ACC2ACB0</accession>
<evidence type="ECO:0000313" key="1">
    <source>
        <dbReference type="EMBL" id="KAJ7515189.1"/>
    </source>
</evidence>
<sequence length="319" mass="36311">MCFLFPKIELLPTETRSFKGCRVFSYKELKDATAEFHEDNKLGKGGFGVVYKGTLSDGSEVAIKYLSQGSKQGNEEFMNELASIIAIQHKNLVKLKGCCIHGEERLIVYEYLENKSLDLSLFGTSTMRVLDWKTRYNIALGIARGLEYHHEQSEPRIVHRDIKAGNILLNKDFHPKISDFGLARFLPYDQSCIETERMAGTMGYLSPEAMKGHITEKADVFSFGVLLLEIISGMKKNDTRLQIDTQYIVDWAFQLREEGRRLELLDHKLDGEYDEREAMNVLNTALLCVNEVASLRPKMSDVVFMLNLSTCTLTEECPL</sequence>
<evidence type="ECO:0000313" key="2">
    <source>
        <dbReference type="Proteomes" id="UP001162992"/>
    </source>
</evidence>
<dbReference type="EMBL" id="CM055113">
    <property type="protein sequence ID" value="KAJ7515189.1"/>
    <property type="molecule type" value="Genomic_DNA"/>
</dbReference>
<dbReference type="Proteomes" id="UP001162992">
    <property type="component" value="Chromosome 22"/>
</dbReference>
<name>A0ACC2ACB0_DIPCM</name>
<comment type="caution">
    <text evidence="1">The sequence shown here is derived from an EMBL/GenBank/DDBJ whole genome shotgun (WGS) entry which is preliminary data.</text>
</comment>
<protein>
    <submittedName>
        <fullName evidence="1">Uncharacterized protein</fullName>
    </submittedName>
</protein>
<keyword evidence="2" id="KW-1185">Reference proteome</keyword>
<proteinExistence type="predicted"/>
<gene>
    <name evidence="1" type="ORF">O6H91_22G004400</name>
</gene>
<organism evidence="1 2">
    <name type="scientific">Diphasiastrum complanatum</name>
    <name type="common">Issler's clubmoss</name>
    <name type="synonym">Lycopodium complanatum</name>
    <dbReference type="NCBI Taxonomy" id="34168"/>
    <lineage>
        <taxon>Eukaryota</taxon>
        <taxon>Viridiplantae</taxon>
        <taxon>Streptophyta</taxon>
        <taxon>Embryophyta</taxon>
        <taxon>Tracheophyta</taxon>
        <taxon>Lycopodiopsida</taxon>
        <taxon>Lycopodiales</taxon>
        <taxon>Lycopodiaceae</taxon>
        <taxon>Lycopodioideae</taxon>
        <taxon>Diphasiastrum</taxon>
    </lineage>
</organism>
<reference evidence="2" key="1">
    <citation type="journal article" date="2024" name="Proc. Natl. Acad. Sci. U.S.A.">
        <title>Extraordinary preservation of gene collinearity over three hundred million years revealed in homosporous lycophytes.</title>
        <authorList>
            <person name="Li C."/>
            <person name="Wickell D."/>
            <person name="Kuo L.Y."/>
            <person name="Chen X."/>
            <person name="Nie B."/>
            <person name="Liao X."/>
            <person name="Peng D."/>
            <person name="Ji J."/>
            <person name="Jenkins J."/>
            <person name="Williams M."/>
            <person name="Shu S."/>
            <person name="Plott C."/>
            <person name="Barry K."/>
            <person name="Rajasekar S."/>
            <person name="Grimwood J."/>
            <person name="Han X."/>
            <person name="Sun S."/>
            <person name="Hou Z."/>
            <person name="He W."/>
            <person name="Dai G."/>
            <person name="Sun C."/>
            <person name="Schmutz J."/>
            <person name="Leebens-Mack J.H."/>
            <person name="Li F.W."/>
            <person name="Wang L."/>
        </authorList>
    </citation>
    <scope>NUCLEOTIDE SEQUENCE [LARGE SCALE GENOMIC DNA]</scope>
    <source>
        <strain evidence="2">cv. PW_Plant_1</strain>
    </source>
</reference>